<dbReference type="RefSeq" id="WP_022937525.1">
    <property type="nucleotide sequence ID" value="NZ_BAABZA010000001.1"/>
</dbReference>
<dbReference type="PANTHER" id="PTHR30185:SF15">
    <property type="entry name" value="CRYPTIC BETA-GLUCOSIDE BGL OPERON ANTITERMINATOR"/>
    <property type="match status" value="1"/>
</dbReference>
<dbReference type="PROSITE" id="PS51372">
    <property type="entry name" value="PRD_2"/>
    <property type="match status" value="2"/>
</dbReference>
<organism evidence="4 5">
    <name type="scientific">Dielma fastidiosa</name>
    <dbReference type="NCBI Taxonomy" id="1034346"/>
    <lineage>
        <taxon>Bacteria</taxon>
        <taxon>Bacillati</taxon>
        <taxon>Bacillota</taxon>
        <taxon>Erysipelotrichia</taxon>
        <taxon>Erysipelotrichales</taxon>
        <taxon>Erysipelotrichaceae</taxon>
        <taxon>Dielma</taxon>
    </lineage>
</organism>
<dbReference type="EMBL" id="JALDAW010000011">
    <property type="protein sequence ID" value="MDY5167654.1"/>
    <property type="molecule type" value="Genomic_DNA"/>
</dbReference>
<dbReference type="Gene3D" id="1.10.1790.10">
    <property type="entry name" value="PRD domain"/>
    <property type="match status" value="2"/>
</dbReference>
<dbReference type="Pfam" id="PF00874">
    <property type="entry name" value="PRD"/>
    <property type="match status" value="2"/>
</dbReference>
<proteinExistence type="predicted"/>
<dbReference type="SUPFAM" id="SSF50151">
    <property type="entry name" value="SacY-like RNA-binding domain"/>
    <property type="match status" value="1"/>
</dbReference>
<feature type="domain" description="PRD" evidence="2">
    <location>
        <begin position="171"/>
        <end position="281"/>
    </location>
</feature>
<dbReference type="Gene3D" id="2.30.24.10">
    <property type="entry name" value="CAT RNA-binding domain"/>
    <property type="match status" value="1"/>
</dbReference>
<feature type="domain" description="PRD" evidence="2">
    <location>
        <begin position="65"/>
        <end position="170"/>
    </location>
</feature>
<dbReference type="GO" id="GO:0006355">
    <property type="term" value="P:regulation of DNA-templated transcription"/>
    <property type="evidence" value="ECO:0007669"/>
    <property type="project" value="InterPro"/>
</dbReference>
<keyword evidence="1" id="KW-0677">Repeat</keyword>
<dbReference type="InterPro" id="IPR004341">
    <property type="entry name" value="CAT_RNA-bd_dom"/>
</dbReference>
<dbReference type="SUPFAM" id="SSF63520">
    <property type="entry name" value="PTS-regulatory domain, PRD"/>
    <property type="match status" value="2"/>
</dbReference>
<reference evidence="4 5" key="1">
    <citation type="submission" date="2018-05" db="EMBL/GenBank/DDBJ databases">
        <title>Genomic Encyclopedia of Type Strains, Phase IV (KMG-IV): sequencing the most valuable type-strain genomes for metagenomic binning, comparative biology and taxonomic classification.</title>
        <authorList>
            <person name="Goeker M."/>
        </authorList>
    </citation>
    <scope>NUCLEOTIDE SEQUENCE [LARGE SCALE GENOMIC DNA]</scope>
    <source>
        <strain evidence="4 5">JC118</strain>
    </source>
</reference>
<dbReference type="Proteomes" id="UP000247612">
    <property type="component" value="Unassembled WGS sequence"/>
</dbReference>
<reference evidence="3" key="2">
    <citation type="submission" date="2022-03" db="EMBL/GenBank/DDBJ databases">
        <title>First case of bacteraemia caused by Dielma fastidiosa in a patient hospitalised with diverticulitis.</title>
        <authorList>
            <person name="Forman-Ankjaer B."/>
            <person name="Hvid-Jensen F."/>
            <person name="Kobel C.M."/>
            <person name="Greve T."/>
        </authorList>
    </citation>
    <scope>NUCLEOTIDE SEQUENCE</scope>
    <source>
        <strain evidence="3">AUH_DF_2021</strain>
    </source>
</reference>
<sequence length="281" mass="32847">MIIQRILTNNAVIIQNSNGKEQIVCGKGIGYKKHIGDKIDENIVNQVFVLTRNGLTKQLEELLYDIPIEYVQISNQIIEIAKLDLGRKLNESLLITLSDHLYQSISQFLDGVNLANAFLFDIKQFYEVEYEVGLKALALIEKKLKVKLPEAEAANIALHLVNAGNDDSTLEEIYTMTKIIQSITNIIRHYFSIEFDVKSAYYYRFIVHLKYFARRVLEHKQYHEDDLDLLEIVKTKYKNSYGCVCKIEEFMKKKYDYKLTDEEMQYLTIHIQRVVYKTIKD</sequence>
<accession>A0A318LBG7</accession>
<evidence type="ECO:0000259" key="2">
    <source>
        <dbReference type="PROSITE" id="PS51372"/>
    </source>
</evidence>
<keyword evidence="5" id="KW-1185">Reference proteome</keyword>
<dbReference type="Proteomes" id="UP001276902">
    <property type="component" value="Unassembled WGS sequence"/>
</dbReference>
<dbReference type="STRING" id="1034346.GCA_000313565_01210"/>
<dbReference type="InterPro" id="IPR036634">
    <property type="entry name" value="PRD_sf"/>
</dbReference>
<evidence type="ECO:0000313" key="4">
    <source>
        <dbReference type="EMBL" id="PXX79037.1"/>
    </source>
</evidence>
<gene>
    <name evidence="4" type="ORF">DES51_106156</name>
    <name evidence="3" type="ORF">MQE39_05890</name>
</gene>
<dbReference type="NCBIfam" id="NF046042">
    <property type="entry name" value="LicT"/>
    <property type="match status" value="1"/>
</dbReference>
<dbReference type="OrthoDB" id="9813552at2"/>
<dbReference type="InterPro" id="IPR011608">
    <property type="entry name" value="PRD"/>
</dbReference>
<dbReference type="InterPro" id="IPR050661">
    <property type="entry name" value="BglG_antiterminators"/>
</dbReference>
<comment type="caution">
    <text evidence="4">The sequence shown here is derived from an EMBL/GenBank/DDBJ whole genome shotgun (WGS) entry which is preliminary data.</text>
</comment>
<evidence type="ECO:0000313" key="5">
    <source>
        <dbReference type="Proteomes" id="UP000247612"/>
    </source>
</evidence>
<dbReference type="AlphaFoldDB" id="A0A318LBG7"/>
<dbReference type="EMBL" id="QJKH01000006">
    <property type="protein sequence ID" value="PXX79037.1"/>
    <property type="molecule type" value="Genomic_DNA"/>
</dbReference>
<name>A0A318LBG7_9FIRM</name>
<dbReference type="GO" id="GO:0003723">
    <property type="term" value="F:RNA binding"/>
    <property type="evidence" value="ECO:0007669"/>
    <property type="project" value="InterPro"/>
</dbReference>
<protein>
    <submittedName>
        <fullName evidence="4">BglG family transcriptional antiterminator</fullName>
    </submittedName>
    <submittedName>
        <fullName evidence="3">PRD domain-containing protein</fullName>
    </submittedName>
</protein>
<dbReference type="SMART" id="SM01061">
    <property type="entry name" value="CAT_RBD"/>
    <property type="match status" value="1"/>
</dbReference>
<evidence type="ECO:0000313" key="3">
    <source>
        <dbReference type="EMBL" id="MDY5167654.1"/>
    </source>
</evidence>
<evidence type="ECO:0000256" key="1">
    <source>
        <dbReference type="ARBA" id="ARBA00022737"/>
    </source>
</evidence>
<dbReference type="InterPro" id="IPR036650">
    <property type="entry name" value="CAT_RNA-bd_dom_sf"/>
</dbReference>
<dbReference type="Pfam" id="PF03123">
    <property type="entry name" value="CAT_RBD"/>
    <property type="match status" value="1"/>
</dbReference>
<dbReference type="PANTHER" id="PTHR30185">
    <property type="entry name" value="CRYPTIC BETA-GLUCOSIDE BGL OPERON ANTITERMINATOR"/>
    <property type="match status" value="1"/>
</dbReference>